<name>A0A420Y6G6_9PEZI</name>
<dbReference type="SUPFAM" id="SSF51197">
    <property type="entry name" value="Clavaminate synthase-like"/>
    <property type="match status" value="1"/>
</dbReference>
<dbReference type="PANTHER" id="PTHR47990">
    <property type="entry name" value="2-OXOGLUTARATE (2OG) AND FE(II)-DEPENDENT OXYGENASE SUPERFAMILY PROTEIN-RELATED"/>
    <property type="match status" value="1"/>
</dbReference>
<dbReference type="PROSITE" id="PS51471">
    <property type="entry name" value="FE2OG_OXY"/>
    <property type="match status" value="1"/>
</dbReference>
<dbReference type="Pfam" id="PF14226">
    <property type="entry name" value="DIOX_N"/>
    <property type="match status" value="1"/>
</dbReference>
<dbReference type="STRING" id="177199.A0A420Y6G6"/>
<feature type="compositionally biased region" description="Polar residues" evidence="3">
    <location>
        <begin position="359"/>
        <end position="376"/>
    </location>
</feature>
<evidence type="ECO:0000256" key="2">
    <source>
        <dbReference type="RuleBase" id="RU003682"/>
    </source>
</evidence>
<keyword evidence="2" id="KW-0560">Oxidoreductase</keyword>
<organism evidence="5 6">
    <name type="scientific">Coniochaeta pulveracea</name>
    <dbReference type="NCBI Taxonomy" id="177199"/>
    <lineage>
        <taxon>Eukaryota</taxon>
        <taxon>Fungi</taxon>
        <taxon>Dikarya</taxon>
        <taxon>Ascomycota</taxon>
        <taxon>Pezizomycotina</taxon>
        <taxon>Sordariomycetes</taxon>
        <taxon>Sordariomycetidae</taxon>
        <taxon>Coniochaetales</taxon>
        <taxon>Coniochaetaceae</taxon>
        <taxon>Coniochaeta</taxon>
    </lineage>
</organism>
<dbReference type="GO" id="GO:0046872">
    <property type="term" value="F:metal ion binding"/>
    <property type="evidence" value="ECO:0007669"/>
    <property type="project" value="UniProtKB-KW"/>
</dbReference>
<comment type="caution">
    <text evidence="5">The sequence shown here is derived from an EMBL/GenBank/DDBJ whole genome shotgun (WGS) entry which is preliminary data.</text>
</comment>
<evidence type="ECO:0000313" key="6">
    <source>
        <dbReference type="Proteomes" id="UP000275385"/>
    </source>
</evidence>
<keyword evidence="2" id="KW-0408">Iron</keyword>
<feature type="region of interest" description="Disordered" evidence="3">
    <location>
        <begin position="359"/>
        <end position="384"/>
    </location>
</feature>
<dbReference type="PRINTS" id="PR00682">
    <property type="entry name" value="IPNSYNTHASE"/>
</dbReference>
<evidence type="ECO:0000256" key="3">
    <source>
        <dbReference type="SAM" id="MobiDB-lite"/>
    </source>
</evidence>
<feature type="domain" description="Fe2OG dioxygenase" evidence="4">
    <location>
        <begin position="209"/>
        <end position="311"/>
    </location>
</feature>
<keyword evidence="2" id="KW-0479">Metal-binding</keyword>
<dbReference type="OrthoDB" id="288590at2759"/>
<dbReference type="InterPro" id="IPR005123">
    <property type="entry name" value="Oxoglu/Fe-dep_dioxygenase_dom"/>
</dbReference>
<accession>A0A420Y6G6</accession>
<dbReference type="GO" id="GO:0044283">
    <property type="term" value="P:small molecule biosynthetic process"/>
    <property type="evidence" value="ECO:0007669"/>
    <property type="project" value="UniProtKB-ARBA"/>
</dbReference>
<protein>
    <recommendedName>
        <fullName evidence="4">Fe2OG dioxygenase domain-containing protein</fullName>
    </recommendedName>
</protein>
<sequence length="384" mass="43241">MSKDTYTLKTRFGEVEVSKNAIEGDFTTIPVIDLTDMKSPDLEKRKRVASQIYDASSKVGFFYIKNHGIAEETIEKIHIAAHKYFALPLEAKMETYMGTSKNFRGYTPLLGGHQSTQVEEKPSGNLSEAFDIGYELAGDRQAKPTDVLSTDDAGMYGSNIWPREELLPGFRDTFLDYYSQILDLGRDMLRIFALALDLPEDHFDSVVKHPGSLSRLMFYPPQAVGMDEHEGIAPHTDYECFTILSQDTVPALQVLNKSGQWIVAKPMKNHFVVNIGDFFSFWTNGIFKSTIHRATNLTGEQRYSVPFFFGVDYDATVSVIESCVSEGNPLKYPGPVKAGEVRRSVLNHARKQTTNSRVFSMSANSSRQPMLPQGTKSRTRNWQK</sequence>
<dbReference type="InterPro" id="IPR044861">
    <property type="entry name" value="IPNS-like_FE2OG_OXY"/>
</dbReference>
<dbReference type="Proteomes" id="UP000275385">
    <property type="component" value="Unassembled WGS sequence"/>
</dbReference>
<dbReference type="GO" id="GO:0016491">
    <property type="term" value="F:oxidoreductase activity"/>
    <property type="evidence" value="ECO:0007669"/>
    <property type="project" value="UniProtKB-KW"/>
</dbReference>
<dbReference type="AlphaFoldDB" id="A0A420Y6G6"/>
<proteinExistence type="inferred from homology"/>
<dbReference type="Gene3D" id="2.60.120.330">
    <property type="entry name" value="B-lactam Antibiotic, Isopenicillin N Synthase, Chain"/>
    <property type="match status" value="1"/>
</dbReference>
<gene>
    <name evidence="5" type="ORF">DL546_000951</name>
</gene>
<comment type="similarity">
    <text evidence="1 2">Belongs to the iron/ascorbate-dependent oxidoreductase family.</text>
</comment>
<evidence type="ECO:0000313" key="5">
    <source>
        <dbReference type="EMBL" id="RKU43461.1"/>
    </source>
</evidence>
<dbReference type="InterPro" id="IPR050231">
    <property type="entry name" value="Iron_ascorbate_oxido_reductase"/>
</dbReference>
<reference evidence="5 6" key="1">
    <citation type="submission" date="2018-08" db="EMBL/GenBank/DDBJ databases">
        <title>Draft genome of the lignicolous fungus Coniochaeta pulveracea.</title>
        <authorList>
            <person name="Borstlap C.J."/>
            <person name="De Witt R.N."/>
            <person name="Botha A."/>
            <person name="Volschenk H."/>
        </authorList>
    </citation>
    <scope>NUCLEOTIDE SEQUENCE [LARGE SCALE GENOMIC DNA]</scope>
    <source>
        <strain evidence="5 6">CAB683</strain>
    </source>
</reference>
<dbReference type="Pfam" id="PF03171">
    <property type="entry name" value="2OG-FeII_Oxy"/>
    <property type="match status" value="1"/>
</dbReference>
<keyword evidence="6" id="KW-1185">Reference proteome</keyword>
<dbReference type="EMBL" id="QVQW01000042">
    <property type="protein sequence ID" value="RKU43461.1"/>
    <property type="molecule type" value="Genomic_DNA"/>
</dbReference>
<evidence type="ECO:0000256" key="1">
    <source>
        <dbReference type="ARBA" id="ARBA00008056"/>
    </source>
</evidence>
<dbReference type="InterPro" id="IPR027443">
    <property type="entry name" value="IPNS-like_sf"/>
</dbReference>
<evidence type="ECO:0000259" key="4">
    <source>
        <dbReference type="PROSITE" id="PS51471"/>
    </source>
</evidence>
<dbReference type="InterPro" id="IPR026992">
    <property type="entry name" value="DIOX_N"/>
</dbReference>